<dbReference type="Pfam" id="PF03963">
    <property type="entry name" value="FlgD"/>
    <property type="match status" value="1"/>
</dbReference>
<dbReference type="InterPro" id="IPR025965">
    <property type="entry name" value="FlgD/Vpr_Ig-like"/>
</dbReference>
<proteinExistence type="inferred from homology"/>
<sequence>MAISATSATDSSNPAAALASASSSSTDMQQQFLKLLVTQLNNQDPMNPLDNAQLTSQLAQMSTVSGIEKTNATLQALMNQSSSSQTLQAASMIGRTVLVPGSQLALNSAAGATLGVNLQGPADTVKVTVTDAAGNTVRTIDMGAQGQGTQTLAWDGKSDSGAQLASGSYKVSVVAAAGGKAVAANTLTYAQVASVAQGSTGVTLNLANGGTAALGDVKLFM</sequence>
<protein>
    <recommendedName>
        <fullName evidence="2 5">Basal-body rod modification protein FlgD</fullName>
    </recommendedName>
</protein>
<dbReference type="Proteomes" id="UP001596045">
    <property type="component" value="Unassembled WGS sequence"/>
</dbReference>
<feature type="compositionally biased region" description="Polar residues" evidence="6">
    <location>
        <begin position="1"/>
        <end position="10"/>
    </location>
</feature>
<feature type="domain" description="FlgD/Vpr Ig-like" evidence="7">
    <location>
        <begin position="108"/>
        <end position="178"/>
    </location>
</feature>
<reference evidence="10" key="1">
    <citation type="journal article" date="2019" name="Int. J. Syst. Evol. Microbiol.">
        <title>The Global Catalogue of Microorganisms (GCM) 10K type strain sequencing project: providing services to taxonomists for standard genome sequencing and annotation.</title>
        <authorList>
            <consortium name="The Broad Institute Genomics Platform"/>
            <consortium name="The Broad Institute Genome Sequencing Center for Infectious Disease"/>
            <person name="Wu L."/>
            <person name="Ma J."/>
        </authorList>
    </citation>
    <scope>NUCLEOTIDE SEQUENCE [LARGE SCALE GENOMIC DNA]</scope>
    <source>
        <strain evidence="10">JCM 17066</strain>
    </source>
</reference>
<evidence type="ECO:0000259" key="8">
    <source>
        <dbReference type="Pfam" id="PF13861"/>
    </source>
</evidence>
<dbReference type="Gene3D" id="2.30.30.910">
    <property type="match status" value="1"/>
</dbReference>
<comment type="caution">
    <text evidence="9">The sequence shown here is derived from an EMBL/GenBank/DDBJ whole genome shotgun (WGS) entry which is preliminary data.</text>
</comment>
<feature type="region of interest" description="Disordered" evidence="6">
    <location>
        <begin position="1"/>
        <end position="22"/>
    </location>
</feature>
<dbReference type="RefSeq" id="WP_378999821.1">
    <property type="nucleotide sequence ID" value="NZ_JBHSMT010000029.1"/>
</dbReference>
<evidence type="ECO:0000256" key="6">
    <source>
        <dbReference type="SAM" id="MobiDB-lite"/>
    </source>
</evidence>
<dbReference type="Pfam" id="PF13860">
    <property type="entry name" value="FlgD_ig"/>
    <property type="match status" value="1"/>
</dbReference>
<evidence type="ECO:0000256" key="5">
    <source>
        <dbReference type="RuleBase" id="RU362076"/>
    </source>
</evidence>
<accession>A0ABW0MDV6</accession>
<evidence type="ECO:0000256" key="2">
    <source>
        <dbReference type="ARBA" id="ARBA00016013"/>
    </source>
</evidence>
<keyword evidence="10" id="KW-1185">Reference proteome</keyword>
<evidence type="ECO:0000313" key="10">
    <source>
        <dbReference type="Proteomes" id="UP001596045"/>
    </source>
</evidence>
<keyword evidence="3 5" id="KW-1005">Bacterial flagellum biogenesis</keyword>
<keyword evidence="9" id="KW-0969">Cilium</keyword>
<dbReference type="Pfam" id="PF13861">
    <property type="entry name" value="FLgD_tudor"/>
    <property type="match status" value="1"/>
</dbReference>
<dbReference type="EMBL" id="JBHSMT010000029">
    <property type="protein sequence ID" value="MFC5476019.1"/>
    <property type="molecule type" value="Genomic_DNA"/>
</dbReference>
<comment type="similarity">
    <text evidence="1 5">Belongs to the FlgD family.</text>
</comment>
<feature type="compositionally biased region" description="Low complexity" evidence="6">
    <location>
        <begin position="11"/>
        <end position="22"/>
    </location>
</feature>
<organism evidence="9 10">
    <name type="scientific">Paraherbaspirillum soli</name>
    <dbReference type="NCBI Taxonomy" id="631222"/>
    <lineage>
        <taxon>Bacteria</taxon>
        <taxon>Pseudomonadati</taxon>
        <taxon>Pseudomonadota</taxon>
        <taxon>Betaproteobacteria</taxon>
        <taxon>Burkholderiales</taxon>
        <taxon>Oxalobacteraceae</taxon>
        <taxon>Paraherbaspirillum</taxon>
    </lineage>
</organism>
<evidence type="ECO:0000259" key="7">
    <source>
        <dbReference type="Pfam" id="PF13860"/>
    </source>
</evidence>
<comment type="function">
    <text evidence="4 5">Required for flagellar hook formation. May act as a scaffolding protein.</text>
</comment>
<gene>
    <name evidence="9" type="ORF">ACFPM8_18820</name>
</gene>
<name>A0ABW0MDV6_9BURK</name>
<keyword evidence="9" id="KW-0282">Flagellum</keyword>
<evidence type="ECO:0000256" key="4">
    <source>
        <dbReference type="ARBA" id="ARBA00024746"/>
    </source>
</evidence>
<feature type="domain" description="FlgD Tudor-like" evidence="8">
    <location>
        <begin position="84"/>
        <end position="218"/>
    </location>
</feature>
<dbReference type="InterPro" id="IPR025963">
    <property type="entry name" value="FLgD_Tudor"/>
</dbReference>
<dbReference type="Gene3D" id="2.60.40.4070">
    <property type="match status" value="1"/>
</dbReference>
<evidence type="ECO:0000313" key="9">
    <source>
        <dbReference type="EMBL" id="MFC5476019.1"/>
    </source>
</evidence>
<keyword evidence="9" id="KW-0966">Cell projection</keyword>
<evidence type="ECO:0000256" key="1">
    <source>
        <dbReference type="ARBA" id="ARBA00010577"/>
    </source>
</evidence>
<evidence type="ECO:0000256" key="3">
    <source>
        <dbReference type="ARBA" id="ARBA00022795"/>
    </source>
</evidence>
<dbReference type="InterPro" id="IPR005648">
    <property type="entry name" value="FlgD"/>
</dbReference>